<feature type="transmembrane region" description="Helical" evidence="1">
    <location>
        <begin position="62"/>
        <end position="83"/>
    </location>
</feature>
<gene>
    <name evidence="2" type="ORF">S03H2_71509</name>
</gene>
<comment type="caution">
    <text evidence="2">The sequence shown here is derived from an EMBL/GenBank/DDBJ whole genome shotgun (WGS) entry which is preliminary data.</text>
</comment>
<organism evidence="2">
    <name type="scientific">marine sediment metagenome</name>
    <dbReference type="NCBI Taxonomy" id="412755"/>
    <lineage>
        <taxon>unclassified sequences</taxon>
        <taxon>metagenomes</taxon>
        <taxon>ecological metagenomes</taxon>
    </lineage>
</organism>
<keyword evidence="1" id="KW-0472">Membrane</keyword>
<proteinExistence type="predicted"/>
<dbReference type="AlphaFoldDB" id="X1KCZ7"/>
<reference evidence="2" key="1">
    <citation type="journal article" date="2014" name="Front. Microbiol.">
        <title>High frequency of phylogenetically diverse reductive dehalogenase-homologous genes in deep subseafloor sedimentary metagenomes.</title>
        <authorList>
            <person name="Kawai M."/>
            <person name="Futagami T."/>
            <person name="Toyoda A."/>
            <person name="Takaki Y."/>
            <person name="Nishi S."/>
            <person name="Hori S."/>
            <person name="Arai W."/>
            <person name="Tsubouchi T."/>
            <person name="Morono Y."/>
            <person name="Uchiyama I."/>
            <person name="Ito T."/>
            <person name="Fujiyama A."/>
            <person name="Inagaki F."/>
            <person name="Takami H."/>
        </authorList>
    </citation>
    <scope>NUCLEOTIDE SEQUENCE</scope>
    <source>
        <strain evidence="2">Expedition CK06-06</strain>
    </source>
</reference>
<keyword evidence="1" id="KW-1133">Transmembrane helix</keyword>
<keyword evidence="1" id="KW-0812">Transmembrane</keyword>
<sequence length="85" mass="9652">LKKSIRKNKQPVHKIKVCKIIKYNDSFLAFLGNLPFIFRDSVQVAVANLDIYLQNPIATDSVFLTAFAVPFAIIYTIAFIKVIHV</sequence>
<name>X1KCZ7_9ZZZZ</name>
<evidence type="ECO:0000313" key="2">
    <source>
        <dbReference type="EMBL" id="GAH91490.1"/>
    </source>
</evidence>
<evidence type="ECO:0000256" key="1">
    <source>
        <dbReference type="SAM" id="Phobius"/>
    </source>
</evidence>
<feature type="non-terminal residue" evidence="2">
    <location>
        <position position="1"/>
    </location>
</feature>
<accession>X1KCZ7</accession>
<protein>
    <submittedName>
        <fullName evidence="2">Uncharacterized protein</fullName>
    </submittedName>
</protein>
<dbReference type="EMBL" id="BARU01047895">
    <property type="protein sequence ID" value="GAH91490.1"/>
    <property type="molecule type" value="Genomic_DNA"/>
</dbReference>